<evidence type="ECO:0000256" key="2">
    <source>
        <dbReference type="SAM" id="Phobius"/>
    </source>
</evidence>
<keyword evidence="1" id="KW-0245">EGF-like domain</keyword>
<evidence type="ECO:0000313" key="5">
    <source>
        <dbReference type="Proteomes" id="UP000005408"/>
    </source>
</evidence>
<dbReference type="InterPro" id="IPR000742">
    <property type="entry name" value="EGF"/>
</dbReference>
<feature type="domain" description="EGF-like" evidence="3">
    <location>
        <begin position="135"/>
        <end position="171"/>
    </location>
</feature>
<sequence length="312" mass="34258">MEHLESRKRGRCFGGCCIIQEVVEHIGGSRDETIDVVLTKLCEVIVKGCKKSSVYGTACDIPCPVACKKSTCHIQSGACLECETGVYGNYCNQMCPTNCKDNRCRTQNGTCFTCKPGWTGTYCKTKCTEGWYGVNCSQQCSGHCKDGTTCNHVTGQCDRGCDKGWTGSLCVKECVNGTYGYDCVNNCSGHCLNSSPCKKQTGHCDRGCNPGYTDKTCSKKRIVLSKNVSSLTSWIIVCIVSLVVNCVLISGACLLCRGIYTKKLSISGDLLSRSNKSIYYTDIKRDVKTSEFSTYQELDLSREEIQYQNTTI</sequence>
<keyword evidence="2" id="KW-1133">Transmembrane helix</keyword>
<dbReference type="GO" id="GO:0005044">
    <property type="term" value="F:scavenger receptor activity"/>
    <property type="evidence" value="ECO:0007669"/>
    <property type="project" value="InterPro"/>
</dbReference>
<evidence type="ECO:0000313" key="4">
    <source>
        <dbReference type="EnsemblMetazoa" id="G7581.1:cds"/>
    </source>
</evidence>
<proteinExistence type="predicted"/>
<dbReference type="PANTHER" id="PTHR24043">
    <property type="entry name" value="SCAVENGER RECEPTOR CLASS F"/>
    <property type="match status" value="1"/>
</dbReference>
<feature type="transmembrane region" description="Helical" evidence="2">
    <location>
        <begin position="231"/>
        <end position="256"/>
    </location>
</feature>
<dbReference type="PANTHER" id="PTHR24043:SF8">
    <property type="entry name" value="EGF-LIKE DOMAIN-CONTAINING PROTEIN"/>
    <property type="match status" value="1"/>
</dbReference>
<feature type="domain" description="EGF-like" evidence="3">
    <location>
        <begin position="62"/>
        <end position="92"/>
    </location>
</feature>
<feature type="domain" description="EGF-like" evidence="3">
    <location>
        <begin position="182"/>
        <end position="218"/>
    </location>
</feature>
<dbReference type="Proteomes" id="UP000005408">
    <property type="component" value="Unassembled WGS sequence"/>
</dbReference>
<keyword evidence="2" id="KW-0472">Membrane</keyword>
<dbReference type="AlphaFoldDB" id="A0A8W8NU84"/>
<accession>A0A8W8NU84</accession>
<dbReference type="EnsemblMetazoa" id="G7581.1">
    <property type="protein sequence ID" value="G7581.1:cds"/>
    <property type="gene ID" value="G7581"/>
</dbReference>
<reference evidence="4" key="1">
    <citation type="submission" date="2022-08" db="UniProtKB">
        <authorList>
            <consortium name="EnsemblMetazoa"/>
        </authorList>
    </citation>
    <scope>IDENTIFICATION</scope>
    <source>
        <strain evidence="4">05x7-T-G4-1.051#20</strain>
    </source>
</reference>
<feature type="domain" description="EGF-like" evidence="3">
    <location>
        <begin position="94"/>
        <end position="124"/>
    </location>
</feature>
<name>A0A8W8NU84_MAGGI</name>
<protein>
    <recommendedName>
        <fullName evidence="3">EGF-like domain-containing protein</fullName>
    </recommendedName>
</protein>
<dbReference type="SMART" id="SM00181">
    <property type="entry name" value="EGF"/>
    <property type="match status" value="4"/>
</dbReference>
<dbReference type="Gene3D" id="2.170.300.10">
    <property type="entry name" value="Tie2 ligand-binding domain superfamily"/>
    <property type="match status" value="1"/>
</dbReference>
<keyword evidence="2" id="KW-0812">Transmembrane</keyword>
<keyword evidence="5" id="KW-1185">Reference proteome</keyword>
<organism evidence="4 5">
    <name type="scientific">Magallana gigas</name>
    <name type="common">Pacific oyster</name>
    <name type="synonym">Crassostrea gigas</name>
    <dbReference type="NCBI Taxonomy" id="29159"/>
    <lineage>
        <taxon>Eukaryota</taxon>
        <taxon>Metazoa</taxon>
        <taxon>Spiralia</taxon>
        <taxon>Lophotrochozoa</taxon>
        <taxon>Mollusca</taxon>
        <taxon>Bivalvia</taxon>
        <taxon>Autobranchia</taxon>
        <taxon>Pteriomorphia</taxon>
        <taxon>Ostreida</taxon>
        <taxon>Ostreoidea</taxon>
        <taxon>Ostreidae</taxon>
        <taxon>Magallana</taxon>
    </lineage>
</organism>
<evidence type="ECO:0000259" key="3">
    <source>
        <dbReference type="SMART" id="SM00181"/>
    </source>
</evidence>
<evidence type="ECO:0000256" key="1">
    <source>
        <dbReference type="ARBA" id="ARBA00022536"/>
    </source>
</evidence>
<dbReference type="InterPro" id="IPR042635">
    <property type="entry name" value="MEGF10/SREC1/2-like"/>
</dbReference>